<name>A0A6C2UB48_PONDE</name>
<dbReference type="RefSeq" id="WP_136082870.1">
    <property type="nucleotide sequence ID" value="NZ_CAAHFG010000004.1"/>
</dbReference>
<sequence length="116" mass="11969">MKTLKIYDPAMCCSSGVCGPDVDTELVQLAGFLKNLDEAAVTVERYNLSQQPAAYTSGIIAETLKEKGTAALPLVLVDDEVVSTGSYPDLATLACLLGTSGVSLDVPDCSGCSGCC</sequence>
<dbReference type="Proteomes" id="UP000366872">
    <property type="component" value="Unassembled WGS sequence"/>
</dbReference>
<dbReference type="GO" id="GO:0045892">
    <property type="term" value="P:negative regulation of DNA-templated transcription"/>
    <property type="evidence" value="ECO:0007669"/>
    <property type="project" value="InterPro"/>
</dbReference>
<dbReference type="AlphaFoldDB" id="A0A6C2UB48"/>
<dbReference type="EMBL" id="CAAHFG010000004">
    <property type="protein sequence ID" value="VGO17392.1"/>
    <property type="molecule type" value="Genomic_DNA"/>
</dbReference>
<organism evidence="1 2">
    <name type="scientific">Pontiella desulfatans</name>
    <dbReference type="NCBI Taxonomy" id="2750659"/>
    <lineage>
        <taxon>Bacteria</taxon>
        <taxon>Pseudomonadati</taxon>
        <taxon>Kiritimatiellota</taxon>
        <taxon>Kiritimatiellia</taxon>
        <taxon>Kiritimatiellales</taxon>
        <taxon>Pontiellaceae</taxon>
        <taxon>Pontiella</taxon>
    </lineage>
</organism>
<gene>
    <name evidence="1" type="primary">arsD</name>
    <name evidence="1" type="ORF">PDESU_05988</name>
</gene>
<dbReference type="GO" id="GO:0003677">
    <property type="term" value="F:DNA binding"/>
    <property type="evidence" value="ECO:0007669"/>
    <property type="project" value="InterPro"/>
</dbReference>
<reference evidence="1 2" key="1">
    <citation type="submission" date="2019-04" db="EMBL/GenBank/DDBJ databases">
        <authorList>
            <person name="Van Vliet M D."/>
        </authorList>
    </citation>
    <scope>NUCLEOTIDE SEQUENCE [LARGE SCALE GENOMIC DNA]</scope>
    <source>
        <strain evidence="1 2">F1</strain>
    </source>
</reference>
<protein>
    <submittedName>
        <fullName evidence="1">Arsenical resistance operon trans-acting repressor ArsD</fullName>
    </submittedName>
</protein>
<accession>A0A6C2UB48</accession>
<evidence type="ECO:0000313" key="2">
    <source>
        <dbReference type="Proteomes" id="UP000366872"/>
    </source>
</evidence>
<dbReference type="Pfam" id="PF06953">
    <property type="entry name" value="ArsD"/>
    <property type="match status" value="1"/>
</dbReference>
<dbReference type="NCBIfam" id="NF033727">
    <property type="entry name" value="chaperon_ArsD"/>
    <property type="match status" value="1"/>
</dbReference>
<dbReference type="GO" id="GO:0046685">
    <property type="term" value="P:response to arsenic-containing substance"/>
    <property type="evidence" value="ECO:0007669"/>
    <property type="project" value="InterPro"/>
</dbReference>
<dbReference type="Gene3D" id="3.40.30.10">
    <property type="entry name" value="Glutaredoxin"/>
    <property type="match status" value="1"/>
</dbReference>
<dbReference type="InterPro" id="IPR010712">
    <property type="entry name" value="Arsenical-R_ArsD"/>
</dbReference>
<evidence type="ECO:0000313" key="1">
    <source>
        <dbReference type="EMBL" id="VGO17392.1"/>
    </source>
</evidence>
<proteinExistence type="predicted"/>
<keyword evidence="2" id="KW-1185">Reference proteome</keyword>